<organism evidence="4 5">
    <name type="scientific">Chitinimonas prasina</name>
    <dbReference type="NCBI Taxonomy" id="1434937"/>
    <lineage>
        <taxon>Bacteria</taxon>
        <taxon>Pseudomonadati</taxon>
        <taxon>Pseudomonadota</taxon>
        <taxon>Betaproteobacteria</taxon>
        <taxon>Neisseriales</taxon>
        <taxon>Chitinibacteraceae</taxon>
        <taxon>Chitinimonas</taxon>
    </lineage>
</organism>
<dbReference type="PANTHER" id="PTHR43130:SF3">
    <property type="entry name" value="HTH-TYPE TRANSCRIPTIONAL REGULATOR RV1931C"/>
    <property type="match status" value="1"/>
</dbReference>
<dbReference type="InterPro" id="IPR009057">
    <property type="entry name" value="Homeodomain-like_sf"/>
</dbReference>
<dbReference type="PANTHER" id="PTHR43130">
    <property type="entry name" value="ARAC-FAMILY TRANSCRIPTIONAL REGULATOR"/>
    <property type="match status" value="1"/>
</dbReference>
<dbReference type="SMART" id="SM00342">
    <property type="entry name" value="HTH_ARAC"/>
    <property type="match status" value="1"/>
</dbReference>
<dbReference type="SUPFAM" id="SSF52317">
    <property type="entry name" value="Class I glutamine amidotransferase-like"/>
    <property type="match status" value="1"/>
</dbReference>
<name>A0ABQ5YFI6_9NEIS</name>
<dbReference type="Gene3D" id="3.40.50.880">
    <property type="match status" value="1"/>
</dbReference>
<gene>
    <name evidence="4" type="ORF">GCM10007907_21360</name>
</gene>
<dbReference type="Gene3D" id="1.10.10.60">
    <property type="entry name" value="Homeodomain-like"/>
    <property type="match status" value="1"/>
</dbReference>
<evidence type="ECO:0000256" key="1">
    <source>
        <dbReference type="ARBA" id="ARBA00023015"/>
    </source>
</evidence>
<keyword evidence="1" id="KW-0805">Transcription regulation</keyword>
<proteinExistence type="predicted"/>
<keyword evidence="2" id="KW-0804">Transcription</keyword>
<reference evidence="5" key="1">
    <citation type="journal article" date="2019" name="Int. J. Syst. Evol. Microbiol.">
        <title>The Global Catalogue of Microorganisms (GCM) 10K type strain sequencing project: providing services to taxonomists for standard genome sequencing and annotation.</title>
        <authorList>
            <consortium name="The Broad Institute Genomics Platform"/>
            <consortium name="The Broad Institute Genome Sequencing Center for Infectious Disease"/>
            <person name="Wu L."/>
            <person name="Ma J."/>
        </authorList>
    </citation>
    <scope>NUCLEOTIDE SEQUENCE [LARGE SCALE GENOMIC DNA]</scope>
    <source>
        <strain evidence="5">NBRC 110044</strain>
    </source>
</reference>
<dbReference type="Pfam" id="PF01965">
    <property type="entry name" value="DJ-1_PfpI"/>
    <property type="match status" value="1"/>
</dbReference>
<comment type="caution">
    <text evidence="4">The sequence shown here is derived from an EMBL/GenBank/DDBJ whole genome shotgun (WGS) entry which is preliminary data.</text>
</comment>
<evidence type="ECO:0000313" key="5">
    <source>
        <dbReference type="Proteomes" id="UP001156706"/>
    </source>
</evidence>
<accession>A0ABQ5YFI6</accession>
<dbReference type="EMBL" id="BSOG01000002">
    <property type="protein sequence ID" value="GLR13346.1"/>
    <property type="molecule type" value="Genomic_DNA"/>
</dbReference>
<evidence type="ECO:0000259" key="3">
    <source>
        <dbReference type="PROSITE" id="PS01124"/>
    </source>
</evidence>
<evidence type="ECO:0000313" key="4">
    <source>
        <dbReference type="EMBL" id="GLR13346.1"/>
    </source>
</evidence>
<sequence length="325" mass="35446">MTQPPTIPVHFILLPGFLLLDFAGPAEALRIANQHGGRFELHYCGPEAMPQSSLGMALDGIEPLPGQLPAQGWVIIPGLAGAMAAQSAAAARQTVAWLQQLCPAGQPWPHGQLITICSAALLAGAAGLLDHRRCTTHHTLVEKLQQIAPNARVENDRVFVLDGEIASSAGITTGIDLALELIARQCGPKLALAVAREMVVWLRRDSATPQHSPFLAYRNHLHPAVHRVQDAISAEPARPWPLEAMASIACVSPRHLARLFRQHAGVSPLDYYQQIQLAQIEPLLTLRDWSLERIAEAGGFGSARDLRRVWQKQRTTPLRRPAETH</sequence>
<dbReference type="InterPro" id="IPR052158">
    <property type="entry name" value="INH-QAR"/>
</dbReference>
<dbReference type="Proteomes" id="UP001156706">
    <property type="component" value="Unassembled WGS sequence"/>
</dbReference>
<evidence type="ECO:0000256" key="2">
    <source>
        <dbReference type="ARBA" id="ARBA00023163"/>
    </source>
</evidence>
<protein>
    <submittedName>
        <fullName evidence="4">AraC family transcriptional regulator</fullName>
    </submittedName>
</protein>
<dbReference type="RefSeq" id="WP_284196451.1">
    <property type="nucleotide sequence ID" value="NZ_BSOG01000002.1"/>
</dbReference>
<dbReference type="PROSITE" id="PS01124">
    <property type="entry name" value="HTH_ARAC_FAMILY_2"/>
    <property type="match status" value="1"/>
</dbReference>
<dbReference type="InterPro" id="IPR018060">
    <property type="entry name" value="HTH_AraC"/>
</dbReference>
<dbReference type="Pfam" id="PF12833">
    <property type="entry name" value="HTH_18"/>
    <property type="match status" value="1"/>
</dbReference>
<dbReference type="InterPro" id="IPR029062">
    <property type="entry name" value="Class_I_gatase-like"/>
</dbReference>
<feature type="domain" description="HTH araC/xylS-type" evidence="3">
    <location>
        <begin position="226"/>
        <end position="312"/>
    </location>
</feature>
<keyword evidence="5" id="KW-1185">Reference proteome</keyword>
<dbReference type="InterPro" id="IPR002818">
    <property type="entry name" value="DJ-1/PfpI"/>
</dbReference>
<dbReference type="SUPFAM" id="SSF46689">
    <property type="entry name" value="Homeodomain-like"/>
    <property type="match status" value="1"/>
</dbReference>